<reference evidence="2" key="1">
    <citation type="submission" date="2022-11" db="UniProtKB">
        <authorList>
            <consortium name="WormBaseParasite"/>
        </authorList>
    </citation>
    <scope>IDENTIFICATION</scope>
</reference>
<sequence length="253" mass="29282">MCRLFLELTPDDLEILKEAEKTVLDLILDLNGQRNLISDFIFFMEKIEVMFLQLETEEKPTIHLVKPLLRNFELELEQMTGTESEGSSTIKALAKAAQIAWNGTTPKFTSDVFDVAYFLNPNELCKIRKSFDRETAKLMAEKFSNFVKEFETPVELDFLPDECEGNEAIRYMRDAPEESVENFDLIDWWKKNEIKYPAVAKLAKRVLSIPASSTSVKSLFTYLTEMLSETRNRLGESTVADFIRYKTILRCQE</sequence>
<accession>A0AC34RDL0</accession>
<evidence type="ECO:0000313" key="2">
    <source>
        <dbReference type="WBParaSite" id="JU765_v2.g562.t1"/>
    </source>
</evidence>
<evidence type="ECO:0000313" key="1">
    <source>
        <dbReference type="Proteomes" id="UP000887576"/>
    </source>
</evidence>
<organism evidence="1 2">
    <name type="scientific">Panagrolaimus sp. JU765</name>
    <dbReference type="NCBI Taxonomy" id="591449"/>
    <lineage>
        <taxon>Eukaryota</taxon>
        <taxon>Metazoa</taxon>
        <taxon>Ecdysozoa</taxon>
        <taxon>Nematoda</taxon>
        <taxon>Chromadorea</taxon>
        <taxon>Rhabditida</taxon>
        <taxon>Tylenchina</taxon>
        <taxon>Panagrolaimomorpha</taxon>
        <taxon>Panagrolaimoidea</taxon>
        <taxon>Panagrolaimidae</taxon>
        <taxon>Panagrolaimus</taxon>
    </lineage>
</organism>
<name>A0AC34RDL0_9BILA</name>
<proteinExistence type="predicted"/>
<dbReference type="WBParaSite" id="JU765_v2.g562.t1">
    <property type="protein sequence ID" value="JU765_v2.g562.t1"/>
    <property type="gene ID" value="JU765_v2.g562"/>
</dbReference>
<dbReference type="Proteomes" id="UP000887576">
    <property type="component" value="Unplaced"/>
</dbReference>
<protein>
    <submittedName>
        <fullName evidence="2">HAT C-terminal dimerisation domain-containing protein</fullName>
    </submittedName>
</protein>